<feature type="active site" description="Proton donor/acceptor" evidence="2">
    <location>
        <position position="170"/>
    </location>
</feature>
<evidence type="ECO:0000256" key="4">
    <source>
        <dbReference type="SAM" id="Phobius"/>
    </source>
</evidence>
<protein>
    <submittedName>
        <fullName evidence="5">Sortase B</fullName>
    </submittedName>
</protein>
<sequence>MRKKQKICDRLIPIVLIAVFLISSGMFLRDYLSYRQADDEYAALNRYMTADGSGNPDGQNSENGGTGADNAADGNSQKNRSTVPSWALPFDFFYEPLHVDLNALSEKNPDFVGVIDIPALEIRYPVVKSHDNEEYLHRTFDGTQNAAGCIFLDKDAPADLSAQNTFVYGHNMKNGSMFGKLKEFRESGAVDRFPYVFLYTPEGTFRYRIFACSEVEASHSIYLGFRDGEGYDAYIRMARNLSAYSMPENDEVDFAERPKLLSLSTCTGSSHTMRYVVQCALVEKN</sequence>
<keyword evidence="4" id="KW-0812">Transmembrane</keyword>
<feature type="transmembrane region" description="Helical" evidence="4">
    <location>
        <begin position="7"/>
        <end position="28"/>
    </location>
</feature>
<dbReference type="AlphaFoldDB" id="A0A1I0ETI7"/>
<keyword evidence="1" id="KW-0378">Hydrolase</keyword>
<dbReference type="Pfam" id="PF04203">
    <property type="entry name" value="Sortase"/>
    <property type="match status" value="1"/>
</dbReference>
<dbReference type="RefSeq" id="WP_177171185.1">
    <property type="nucleotide sequence ID" value="NZ_FOIL01000020.1"/>
</dbReference>
<gene>
    <name evidence="5" type="ORF">SAMN04487771_102034</name>
</gene>
<feature type="active site" description="Acyl-thioester intermediate" evidence="2">
    <location>
        <position position="266"/>
    </location>
</feature>
<evidence type="ECO:0000256" key="2">
    <source>
        <dbReference type="PIRSR" id="PIRSR605754-1"/>
    </source>
</evidence>
<dbReference type="InterPro" id="IPR023365">
    <property type="entry name" value="Sortase_dom-sf"/>
</dbReference>
<accession>A0A1I0ETI7</accession>
<dbReference type="SUPFAM" id="SSF63817">
    <property type="entry name" value="Sortase"/>
    <property type="match status" value="1"/>
</dbReference>
<dbReference type="Gene3D" id="2.40.260.10">
    <property type="entry name" value="Sortase"/>
    <property type="match status" value="1"/>
</dbReference>
<evidence type="ECO:0000256" key="1">
    <source>
        <dbReference type="ARBA" id="ARBA00022801"/>
    </source>
</evidence>
<keyword evidence="6" id="KW-1185">Reference proteome</keyword>
<organism evidence="5 6">
    <name type="scientific">[Clostridium] aminophilum</name>
    <dbReference type="NCBI Taxonomy" id="1526"/>
    <lineage>
        <taxon>Bacteria</taxon>
        <taxon>Bacillati</taxon>
        <taxon>Bacillota</taxon>
        <taxon>Clostridia</taxon>
        <taxon>Lachnospirales</taxon>
        <taxon>Lachnospiraceae</taxon>
    </lineage>
</organism>
<keyword evidence="4" id="KW-0472">Membrane</keyword>
<proteinExistence type="predicted"/>
<dbReference type="CDD" id="cd05826">
    <property type="entry name" value="Sortase_B"/>
    <property type="match status" value="1"/>
</dbReference>
<dbReference type="STRING" id="1526.SAMN02910262_02162"/>
<dbReference type="GO" id="GO:0016787">
    <property type="term" value="F:hydrolase activity"/>
    <property type="evidence" value="ECO:0007669"/>
    <property type="project" value="UniProtKB-KW"/>
</dbReference>
<dbReference type="InterPro" id="IPR009835">
    <property type="entry name" value="SrtB"/>
</dbReference>
<name>A0A1I0ETI7_9FIRM</name>
<reference evidence="5 6" key="1">
    <citation type="submission" date="2016-10" db="EMBL/GenBank/DDBJ databases">
        <authorList>
            <person name="de Groot N.N."/>
        </authorList>
    </citation>
    <scope>NUCLEOTIDE SEQUENCE [LARGE SCALE GENOMIC DNA]</scope>
    <source>
        <strain evidence="5 6">KH1P1</strain>
    </source>
</reference>
<evidence type="ECO:0000313" key="5">
    <source>
        <dbReference type="EMBL" id="SET48149.1"/>
    </source>
</evidence>
<keyword evidence="4" id="KW-1133">Transmembrane helix</keyword>
<dbReference type="InterPro" id="IPR005754">
    <property type="entry name" value="Sortase"/>
</dbReference>
<dbReference type="EMBL" id="FOIL01000020">
    <property type="protein sequence ID" value="SET48149.1"/>
    <property type="molecule type" value="Genomic_DNA"/>
</dbReference>
<feature type="region of interest" description="Disordered" evidence="3">
    <location>
        <begin position="52"/>
        <end position="80"/>
    </location>
</feature>
<evidence type="ECO:0000313" key="6">
    <source>
        <dbReference type="Proteomes" id="UP000199820"/>
    </source>
</evidence>
<dbReference type="Proteomes" id="UP000199820">
    <property type="component" value="Unassembled WGS sequence"/>
</dbReference>
<evidence type="ECO:0000256" key="3">
    <source>
        <dbReference type="SAM" id="MobiDB-lite"/>
    </source>
</evidence>